<dbReference type="AlphaFoldDB" id="A0A841J9F5"/>
<dbReference type="Proteomes" id="UP000548326">
    <property type="component" value="Unassembled WGS sequence"/>
</dbReference>
<accession>A0A841J9F5</accession>
<protein>
    <submittedName>
        <fullName evidence="1">Uncharacterized protein</fullName>
    </submittedName>
</protein>
<evidence type="ECO:0000313" key="2">
    <source>
        <dbReference type="Proteomes" id="UP000548326"/>
    </source>
</evidence>
<reference evidence="1 2" key="1">
    <citation type="submission" date="2020-08" db="EMBL/GenBank/DDBJ databases">
        <title>Genomic Encyclopedia of Type Strains, Phase IV (KMG-V): Genome sequencing to study the core and pangenomes of soil and plant-associated prokaryotes.</title>
        <authorList>
            <person name="Whitman W."/>
        </authorList>
    </citation>
    <scope>NUCLEOTIDE SEQUENCE [LARGE SCALE GENOMIC DNA]</scope>
    <source>
        <strain evidence="1 2">MP601</strain>
    </source>
</reference>
<proteinExistence type="predicted"/>
<dbReference type="RefSeq" id="WP_260170831.1">
    <property type="nucleotide sequence ID" value="NZ_JACHCA010000004.1"/>
</dbReference>
<organism evidence="1 2">
    <name type="scientific">Mucilaginibacter lappiensis</name>
    <dbReference type="NCBI Taxonomy" id="354630"/>
    <lineage>
        <taxon>Bacteria</taxon>
        <taxon>Pseudomonadati</taxon>
        <taxon>Bacteroidota</taxon>
        <taxon>Sphingobacteriia</taxon>
        <taxon>Sphingobacteriales</taxon>
        <taxon>Sphingobacteriaceae</taxon>
        <taxon>Mucilaginibacter</taxon>
    </lineage>
</organism>
<dbReference type="EMBL" id="JACHCA010000004">
    <property type="protein sequence ID" value="MBB6127447.1"/>
    <property type="molecule type" value="Genomic_DNA"/>
</dbReference>
<name>A0A841J9F5_9SPHI</name>
<sequence>MKEAIAMSNNSSFNRLFRILASDQRINVWHFSIYMSLFHKWIQNGQINPISISRSEIMGQTHIGSIVTYHKCIRRLQEYGYIIYEPSYNPFIGSYVSLLVPGKL</sequence>
<evidence type="ECO:0000313" key="1">
    <source>
        <dbReference type="EMBL" id="MBB6127447.1"/>
    </source>
</evidence>
<gene>
    <name evidence="1" type="ORF">HDF22_001555</name>
</gene>
<comment type="caution">
    <text evidence="1">The sequence shown here is derived from an EMBL/GenBank/DDBJ whole genome shotgun (WGS) entry which is preliminary data.</text>
</comment>